<name>A0ABV6P4Y2_9ACTN</name>
<feature type="transmembrane region" description="Helical" evidence="2">
    <location>
        <begin position="326"/>
        <end position="345"/>
    </location>
</feature>
<organism evidence="3 4">
    <name type="scientific">Plantactinospora siamensis</name>
    <dbReference type="NCBI Taxonomy" id="555372"/>
    <lineage>
        <taxon>Bacteria</taxon>
        <taxon>Bacillati</taxon>
        <taxon>Actinomycetota</taxon>
        <taxon>Actinomycetes</taxon>
        <taxon>Micromonosporales</taxon>
        <taxon>Micromonosporaceae</taxon>
        <taxon>Plantactinospora</taxon>
    </lineage>
</organism>
<keyword evidence="2" id="KW-0472">Membrane</keyword>
<keyword evidence="4" id="KW-1185">Reference proteome</keyword>
<keyword evidence="2" id="KW-1133">Transmembrane helix</keyword>
<feature type="transmembrane region" description="Helical" evidence="2">
    <location>
        <begin position="88"/>
        <end position="109"/>
    </location>
</feature>
<feature type="transmembrane region" description="Helical" evidence="2">
    <location>
        <begin position="279"/>
        <end position="298"/>
    </location>
</feature>
<feature type="transmembrane region" description="Helical" evidence="2">
    <location>
        <begin position="167"/>
        <end position="185"/>
    </location>
</feature>
<protein>
    <submittedName>
        <fullName evidence="3">ABC transporter permease</fullName>
    </submittedName>
</protein>
<evidence type="ECO:0000256" key="1">
    <source>
        <dbReference type="SAM" id="MobiDB-lite"/>
    </source>
</evidence>
<comment type="caution">
    <text evidence="3">The sequence shown here is derived from an EMBL/GenBank/DDBJ whole genome shotgun (WGS) entry which is preliminary data.</text>
</comment>
<proteinExistence type="predicted"/>
<keyword evidence="2" id="KW-0812">Transmembrane</keyword>
<dbReference type="Proteomes" id="UP001589894">
    <property type="component" value="Unassembled WGS sequence"/>
</dbReference>
<feature type="transmembrane region" description="Helical" evidence="2">
    <location>
        <begin position="241"/>
        <end position="267"/>
    </location>
</feature>
<accession>A0ABV6P4Y2</accession>
<dbReference type="EMBL" id="JBHLUE010000032">
    <property type="protein sequence ID" value="MFC0568094.1"/>
    <property type="molecule type" value="Genomic_DNA"/>
</dbReference>
<gene>
    <name evidence="3" type="ORF">ACFFHU_28610</name>
</gene>
<feature type="region of interest" description="Disordered" evidence="1">
    <location>
        <begin position="366"/>
        <end position="408"/>
    </location>
</feature>
<sequence>MTYDEPAYRRRDFGDTEAYGDTDGGITRTQRVSAAALDDVFDDPAHGEPGRDRLAVHVLWEILLLVAVVALGFLLYRTQASALRGQALKTLLVSAAALGLLTLGAGVTLRAAVPNLALGPVAVAAGLHFAENGDRGVVPAMTPAVLAAAGLGLAVTLLVVGFHVPSWAASLAAALGVIVFIQQRTAPVRVQGEYDPRGTALYLFGGFAALAVLGGLFGMIKPIRRMVGRFRPVADPARRRGAGGGVVAGAAMVASMVLATGAGLLMAANGSGPVRPVTGLEWTGLAIGAALVGGTSAYGRRGGIFGTLLSVLLVTLFLRYSDLKNWDIALGATAAVVLAGGLVVTRLVETFGRPRVVAPVDGDWAAETDNDWSDPAERSDSWSATLPAQPGKPRPDPWDADRWGSADR</sequence>
<feature type="compositionally biased region" description="Basic and acidic residues" evidence="1">
    <location>
        <begin position="393"/>
        <end position="408"/>
    </location>
</feature>
<dbReference type="RefSeq" id="WP_377343547.1">
    <property type="nucleotide sequence ID" value="NZ_JBHLUE010000032.1"/>
</dbReference>
<feature type="transmembrane region" description="Helical" evidence="2">
    <location>
        <begin position="200"/>
        <end position="220"/>
    </location>
</feature>
<evidence type="ECO:0000313" key="4">
    <source>
        <dbReference type="Proteomes" id="UP001589894"/>
    </source>
</evidence>
<feature type="transmembrane region" description="Helical" evidence="2">
    <location>
        <begin position="303"/>
        <end position="320"/>
    </location>
</feature>
<feature type="transmembrane region" description="Helical" evidence="2">
    <location>
        <begin position="54"/>
        <end position="76"/>
    </location>
</feature>
<reference evidence="3 4" key="1">
    <citation type="submission" date="2024-09" db="EMBL/GenBank/DDBJ databases">
        <authorList>
            <person name="Sun Q."/>
            <person name="Mori K."/>
        </authorList>
    </citation>
    <scope>NUCLEOTIDE SEQUENCE [LARGE SCALE GENOMIC DNA]</scope>
    <source>
        <strain evidence="3 4">TBRC 2205</strain>
    </source>
</reference>
<evidence type="ECO:0000313" key="3">
    <source>
        <dbReference type="EMBL" id="MFC0568094.1"/>
    </source>
</evidence>
<feature type="transmembrane region" description="Helical" evidence="2">
    <location>
        <begin position="140"/>
        <end position="160"/>
    </location>
</feature>
<evidence type="ECO:0000256" key="2">
    <source>
        <dbReference type="SAM" id="Phobius"/>
    </source>
</evidence>